<feature type="compositionally biased region" description="Basic and acidic residues" evidence="1">
    <location>
        <begin position="7"/>
        <end position="17"/>
    </location>
</feature>
<gene>
    <name evidence="2" type="ORF">PHYPADRAFT_100891</name>
</gene>
<dbReference type="AlphaFoldDB" id="A9U2Q3"/>
<accession>A9U2Q3</accession>
<evidence type="ECO:0000256" key="1">
    <source>
        <dbReference type="SAM" id="MobiDB-lite"/>
    </source>
</evidence>
<evidence type="ECO:0000313" key="2">
    <source>
        <dbReference type="EMBL" id="EDQ50061.1"/>
    </source>
</evidence>
<proteinExistence type="predicted"/>
<feature type="region of interest" description="Disordered" evidence="1">
    <location>
        <begin position="1"/>
        <end position="25"/>
    </location>
</feature>
<organism>
    <name type="scientific">Physcomitrium patens</name>
    <name type="common">Spreading-leaved earth moss</name>
    <name type="synonym">Physcomitrella patens</name>
    <dbReference type="NCBI Taxonomy" id="3218"/>
    <lineage>
        <taxon>Eukaryota</taxon>
        <taxon>Viridiplantae</taxon>
        <taxon>Streptophyta</taxon>
        <taxon>Embryophyta</taxon>
        <taxon>Bryophyta</taxon>
        <taxon>Bryophytina</taxon>
        <taxon>Bryopsida</taxon>
        <taxon>Funariidae</taxon>
        <taxon>Funariales</taxon>
        <taxon>Funariaceae</taxon>
        <taxon>Physcomitrium</taxon>
    </lineage>
</organism>
<reference evidence="2" key="1">
    <citation type="journal article" date="2008" name="Science">
        <title>The Physcomitrella genome reveals evolutionary insights into the conquest of land by plants.</title>
        <authorList>
            <person name="Rensing S."/>
            <person name="Lang D."/>
            <person name="Zimmer A."/>
            <person name="Terry A."/>
            <person name="Salamov A."/>
            <person name="Shapiro H."/>
            <person name="Nishiyama T."/>
            <person name="Perroud P.-F."/>
            <person name="Lindquist E."/>
            <person name="Kamisugi Y."/>
            <person name="Tanahashi T."/>
            <person name="Sakakibara K."/>
            <person name="Fujita T."/>
            <person name="Oishi K."/>
            <person name="Shin-I T."/>
            <person name="Kuroki Y."/>
            <person name="Toyoda A."/>
            <person name="Suzuki Y."/>
            <person name="Hashimoto A."/>
            <person name="Yamaguchi K."/>
            <person name="Sugano A."/>
            <person name="Kohara Y."/>
            <person name="Fujiyama A."/>
            <person name="Anterola A."/>
            <person name="Aoki S."/>
            <person name="Ashton N."/>
            <person name="Barbazuk W.B."/>
            <person name="Barker E."/>
            <person name="Bennetzen J."/>
            <person name="Bezanilla M."/>
            <person name="Blankenship R."/>
            <person name="Cho S.H."/>
            <person name="Dutcher S."/>
            <person name="Estelle M."/>
            <person name="Fawcett J.A."/>
            <person name="Gundlach H."/>
            <person name="Hanada K."/>
            <person name="Heyl A."/>
            <person name="Hicks K.A."/>
            <person name="Hugh J."/>
            <person name="Lohr M."/>
            <person name="Mayer K."/>
            <person name="Melkozernov A."/>
            <person name="Murata T."/>
            <person name="Nelson D."/>
            <person name="Pils B."/>
            <person name="Prigge M."/>
            <person name="Reiss B."/>
            <person name="Renner T."/>
            <person name="Rombauts S."/>
            <person name="Rushton P."/>
            <person name="Sanderfoot A."/>
            <person name="Schween G."/>
            <person name="Shiu S.-H."/>
            <person name="Stueber K."/>
            <person name="Theodoulou F.L."/>
            <person name="Tu H."/>
            <person name="Van de Peer Y."/>
            <person name="Verrier P.J."/>
            <person name="Waters E."/>
            <person name="Wood A."/>
            <person name="Yang L."/>
            <person name="Cove D."/>
            <person name="Cuming A."/>
            <person name="Hasebe M."/>
            <person name="Lucas S."/>
            <person name="Mishler D.B."/>
            <person name="Reski R."/>
            <person name="Grigoriev I."/>
            <person name="Quatrano R.S."/>
            <person name="Boore J.L."/>
        </authorList>
    </citation>
    <scope>NUCLEOTIDE SEQUENCE [LARGE SCALE GENOMIC DNA]</scope>
</reference>
<dbReference type="EMBL" id="DS545327">
    <property type="protein sequence ID" value="EDQ50061.1"/>
    <property type="molecule type" value="Genomic_DNA"/>
</dbReference>
<sequence>MGGIDPKPVETSREKNETAAGSRLDVPPLKSRSLRMLRIDIFRDGEFGVANMPPWRTCDCGLSLAMKITSEAHVLMMRCDAMRCDALATVITSKKRMQDVADGKRKGLVVSGMLELGAPASAMVPTTYSVEGELEIHAQSAIWSMNLQVPKGSKLDERESLA</sequence>
<dbReference type="HOGENOM" id="CLU_1974300_0_0_1"/>
<protein>
    <submittedName>
        <fullName evidence="2">Predicted protein</fullName>
    </submittedName>
</protein>
<name>A9U2Q3_PHYPA</name>